<protein>
    <submittedName>
        <fullName evidence="1">Uncharacterized protein</fullName>
    </submittedName>
</protein>
<accession>A0A813I6C2</accession>
<evidence type="ECO:0000313" key="2">
    <source>
        <dbReference type="Proteomes" id="UP000626109"/>
    </source>
</evidence>
<dbReference type="AlphaFoldDB" id="A0A813I6C2"/>
<reference evidence="1" key="1">
    <citation type="submission" date="2021-02" db="EMBL/GenBank/DDBJ databases">
        <authorList>
            <person name="Dougan E. K."/>
            <person name="Rhodes N."/>
            <person name="Thang M."/>
            <person name="Chan C."/>
        </authorList>
    </citation>
    <scope>NUCLEOTIDE SEQUENCE</scope>
</reference>
<dbReference type="Proteomes" id="UP000626109">
    <property type="component" value="Unassembled WGS sequence"/>
</dbReference>
<comment type="caution">
    <text evidence="1">The sequence shown here is derived from an EMBL/GenBank/DDBJ whole genome shotgun (WGS) entry which is preliminary data.</text>
</comment>
<name>A0A813I6C2_POLGL</name>
<sequence>MIISMQTLPAIPRSVQAADIVLVVTPGARLPQKRRLRLRRRSVGGAVDLVWATHLAPSGIWAHSSELLGERLHVARSRESCAETLLGLGGDWRQLAARQESVVWEGRQVWEGRFVPNSSRVALDAGGVRGKSGRQMLWKQPSACRQIHFAGKHSHLRGMGSRLMENRAIEVPPLRPALKSQLRVVGCVIAVVVVVGPGSLCSSTPRLALFWRLSVQSLATAHLEGSCKAGTEGPFGRWPCIMGCFTKYLFELACTAKASWSSRGMCQCTHPTCNVAISDLSSGSTGSSCWSKAAKSNHTTALLVIRSRTERLRFLAQSNLKCDLNPVTRAFRSHAAEPSGSGFSCRPSLQGRRAQALPLLSWRKSASQGLDRCRWKSLVCL</sequence>
<gene>
    <name evidence="1" type="ORF">PGLA2088_LOCUS4151</name>
</gene>
<dbReference type="EMBL" id="CAJNNW010003754">
    <property type="protein sequence ID" value="CAE8645714.1"/>
    <property type="molecule type" value="Genomic_DNA"/>
</dbReference>
<organism evidence="1 2">
    <name type="scientific">Polarella glacialis</name>
    <name type="common">Dinoflagellate</name>
    <dbReference type="NCBI Taxonomy" id="89957"/>
    <lineage>
        <taxon>Eukaryota</taxon>
        <taxon>Sar</taxon>
        <taxon>Alveolata</taxon>
        <taxon>Dinophyceae</taxon>
        <taxon>Suessiales</taxon>
        <taxon>Suessiaceae</taxon>
        <taxon>Polarella</taxon>
    </lineage>
</organism>
<evidence type="ECO:0000313" key="1">
    <source>
        <dbReference type="EMBL" id="CAE8645714.1"/>
    </source>
</evidence>
<proteinExistence type="predicted"/>